<keyword evidence="1" id="KW-0805">Transcription regulation</keyword>
<evidence type="ECO:0000256" key="1">
    <source>
        <dbReference type="ARBA" id="ARBA00023015"/>
    </source>
</evidence>
<evidence type="ECO:0000256" key="3">
    <source>
        <dbReference type="ARBA" id="ARBA00023159"/>
    </source>
</evidence>
<evidence type="ECO:0000256" key="5">
    <source>
        <dbReference type="SAM" id="Coils"/>
    </source>
</evidence>
<reference evidence="8" key="1">
    <citation type="submission" date="2018-05" db="EMBL/GenBank/DDBJ databases">
        <title>Genome Sequencing of selected type strains of the family Eggerthellaceae.</title>
        <authorList>
            <person name="Danylec N."/>
            <person name="Stoll D.A."/>
            <person name="Doetsch A."/>
            <person name="Huch M."/>
        </authorList>
    </citation>
    <scope>NUCLEOTIDE SEQUENCE [LARGE SCALE GENOMIC DNA]</scope>
    <source>
        <strain evidence="8">DSM 24851</strain>
    </source>
</reference>
<dbReference type="PROSITE" id="PS50937">
    <property type="entry name" value="HTH_MERR_2"/>
    <property type="match status" value="1"/>
</dbReference>
<dbReference type="PROSITE" id="PS00552">
    <property type="entry name" value="HTH_MERR_1"/>
    <property type="match status" value="1"/>
</dbReference>
<dbReference type="InterPro" id="IPR047057">
    <property type="entry name" value="MerR_fam"/>
</dbReference>
<keyword evidence="2" id="KW-0238">DNA-binding</keyword>
<evidence type="ECO:0000313" key="8">
    <source>
        <dbReference type="Proteomes" id="UP000269591"/>
    </source>
</evidence>
<dbReference type="OrthoDB" id="9809391at2"/>
<organism evidence="7 8">
    <name type="scientific">Slackia equolifaciens</name>
    <dbReference type="NCBI Taxonomy" id="498718"/>
    <lineage>
        <taxon>Bacteria</taxon>
        <taxon>Bacillati</taxon>
        <taxon>Actinomycetota</taxon>
        <taxon>Coriobacteriia</taxon>
        <taxon>Eggerthellales</taxon>
        <taxon>Eggerthellaceae</taxon>
        <taxon>Slackia</taxon>
    </lineage>
</organism>
<comment type="caution">
    <text evidence="7">The sequence shown here is derived from an EMBL/GenBank/DDBJ whole genome shotgun (WGS) entry which is preliminary data.</text>
</comment>
<keyword evidence="4" id="KW-0804">Transcription</keyword>
<dbReference type="Gene3D" id="1.10.1660.10">
    <property type="match status" value="1"/>
</dbReference>
<dbReference type="CDD" id="cd01106">
    <property type="entry name" value="HTH_TipAL-Mta"/>
    <property type="match status" value="1"/>
</dbReference>
<accession>A0A3N0AY78</accession>
<dbReference type="Pfam" id="PF07739">
    <property type="entry name" value="TipAS"/>
    <property type="match status" value="1"/>
</dbReference>
<dbReference type="InterPro" id="IPR009061">
    <property type="entry name" value="DNA-bd_dom_put_sf"/>
</dbReference>
<dbReference type="PANTHER" id="PTHR30204:SF90">
    <property type="entry name" value="HTH-TYPE TRANSCRIPTIONAL ACTIVATOR MTA"/>
    <property type="match status" value="1"/>
</dbReference>
<dbReference type="InterPro" id="IPR000551">
    <property type="entry name" value="MerR-type_HTH_dom"/>
</dbReference>
<gene>
    <name evidence="7" type="ORF">DMP06_07055</name>
</gene>
<dbReference type="EMBL" id="QIBX01000011">
    <property type="protein sequence ID" value="RNL39560.1"/>
    <property type="molecule type" value="Genomic_DNA"/>
</dbReference>
<evidence type="ECO:0000256" key="2">
    <source>
        <dbReference type="ARBA" id="ARBA00023125"/>
    </source>
</evidence>
<dbReference type="Pfam" id="PF13411">
    <property type="entry name" value="MerR_1"/>
    <property type="match status" value="1"/>
</dbReference>
<dbReference type="SMART" id="SM00422">
    <property type="entry name" value="HTH_MERR"/>
    <property type="match status" value="1"/>
</dbReference>
<evidence type="ECO:0000256" key="4">
    <source>
        <dbReference type="ARBA" id="ARBA00023163"/>
    </source>
</evidence>
<dbReference type="GO" id="GO:0003677">
    <property type="term" value="F:DNA binding"/>
    <property type="evidence" value="ECO:0007669"/>
    <property type="project" value="UniProtKB-KW"/>
</dbReference>
<dbReference type="PRINTS" id="PR00040">
    <property type="entry name" value="HTHMERR"/>
</dbReference>
<dbReference type="PANTHER" id="PTHR30204">
    <property type="entry name" value="REDOX-CYCLING DRUG-SENSING TRANSCRIPTIONAL ACTIVATOR SOXR"/>
    <property type="match status" value="1"/>
</dbReference>
<dbReference type="Gene3D" id="1.10.490.50">
    <property type="entry name" value="Antibiotic binding domain of TipA-like multidrug resistance regulators"/>
    <property type="match status" value="1"/>
</dbReference>
<protein>
    <submittedName>
        <fullName evidence="7">MerR family transcriptional regulator</fullName>
    </submittedName>
</protein>
<evidence type="ECO:0000313" key="7">
    <source>
        <dbReference type="EMBL" id="RNL39560.1"/>
    </source>
</evidence>
<dbReference type="SUPFAM" id="SSF46955">
    <property type="entry name" value="Putative DNA-binding domain"/>
    <property type="match status" value="1"/>
</dbReference>
<dbReference type="InterPro" id="IPR036244">
    <property type="entry name" value="TipA-like_antibiotic-bd"/>
</dbReference>
<dbReference type="RefSeq" id="WP_123209060.1">
    <property type="nucleotide sequence ID" value="NZ_JBHTHO010000020.1"/>
</dbReference>
<dbReference type="SUPFAM" id="SSF89082">
    <property type="entry name" value="Antibiotic binding domain of TipA-like multidrug resistance regulators"/>
    <property type="match status" value="1"/>
</dbReference>
<dbReference type="InterPro" id="IPR012925">
    <property type="entry name" value="TipAS_dom"/>
</dbReference>
<keyword evidence="8" id="KW-1185">Reference proteome</keyword>
<dbReference type="GO" id="GO:0003700">
    <property type="term" value="F:DNA-binding transcription factor activity"/>
    <property type="evidence" value="ECO:0007669"/>
    <property type="project" value="InterPro"/>
</dbReference>
<sequence>MYTVGQLAAISGVSTRALRYYEELGLLTPQRKANGYRVYGPADVDALQQILLFRSCGVELEEIRRMLEAPRFDATGALRHHLKTLFAQKEELETLIATVEKTIASLEGRYDMTDKERFEGLKRKAVEDNERAYGREARERYGDEAIDAANKKLLAMDEGEWTDVQALGEAIVEQLRAAMATGDAHGAEAQELARMHAAWIKAHWPEDAYSREAHLALAEGYLADERFTAYYDGAAGKGATQFLRDALAANL</sequence>
<dbReference type="Proteomes" id="UP000269591">
    <property type="component" value="Unassembled WGS sequence"/>
</dbReference>
<keyword evidence="3" id="KW-0010">Activator</keyword>
<keyword evidence="5" id="KW-0175">Coiled coil</keyword>
<evidence type="ECO:0000259" key="6">
    <source>
        <dbReference type="PROSITE" id="PS50937"/>
    </source>
</evidence>
<dbReference type="AlphaFoldDB" id="A0A3N0AY78"/>
<feature type="domain" description="HTH merR-type" evidence="6">
    <location>
        <begin position="1"/>
        <end position="69"/>
    </location>
</feature>
<feature type="coiled-coil region" evidence="5">
    <location>
        <begin position="82"/>
        <end position="109"/>
    </location>
</feature>
<name>A0A3N0AY78_9ACTN</name>
<proteinExistence type="predicted"/>